<dbReference type="InterPro" id="IPR023213">
    <property type="entry name" value="CAT-like_dom_sf"/>
</dbReference>
<dbReference type="EMBL" id="CAJNOQ010002042">
    <property type="protein sequence ID" value="CAF0934811.1"/>
    <property type="molecule type" value="Genomic_DNA"/>
</dbReference>
<keyword evidence="3" id="KW-1185">Reference proteome</keyword>
<dbReference type="EMBL" id="CAJOBC010002042">
    <property type="protein sequence ID" value="CAF3712251.1"/>
    <property type="molecule type" value="Genomic_DNA"/>
</dbReference>
<proteinExistence type="predicted"/>
<accession>A0A814BZH6</accession>
<dbReference type="Gene3D" id="3.30.559.10">
    <property type="entry name" value="Chloramphenicol acetyltransferase-like domain"/>
    <property type="match status" value="1"/>
</dbReference>
<gene>
    <name evidence="1" type="ORF">GPM918_LOCUS10382</name>
    <name evidence="2" type="ORF">SRO942_LOCUS10383</name>
</gene>
<evidence type="ECO:0000313" key="1">
    <source>
        <dbReference type="EMBL" id="CAF0934811.1"/>
    </source>
</evidence>
<organism evidence="1 3">
    <name type="scientific">Didymodactylos carnosus</name>
    <dbReference type="NCBI Taxonomy" id="1234261"/>
    <lineage>
        <taxon>Eukaryota</taxon>
        <taxon>Metazoa</taxon>
        <taxon>Spiralia</taxon>
        <taxon>Gnathifera</taxon>
        <taxon>Rotifera</taxon>
        <taxon>Eurotatoria</taxon>
        <taxon>Bdelloidea</taxon>
        <taxon>Philodinida</taxon>
        <taxon>Philodinidae</taxon>
        <taxon>Didymodactylos</taxon>
    </lineage>
</organism>
<name>A0A814BZH6_9BILA</name>
<protein>
    <recommendedName>
        <fullName evidence="4">Condensation domain-containing protein</fullName>
    </recommendedName>
</protein>
<dbReference type="SUPFAM" id="SSF52777">
    <property type="entry name" value="CoA-dependent acyltransferases"/>
    <property type="match status" value="2"/>
</dbReference>
<evidence type="ECO:0008006" key="4">
    <source>
        <dbReference type="Google" id="ProtNLM"/>
    </source>
</evidence>
<evidence type="ECO:0000313" key="2">
    <source>
        <dbReference type="EMBL" id="CAF3712251.1"/>
    </source>
</evidence>
<evidence type="ECO:0000313" key="3">
    <source>
        <dbReference type="Proteomes" id="UP000663829"/>
    </source>
</evidence>
<comment type="caution">
    <text evidence="1">The sequence shown here is derived from an EMBL/GenBank/DDBJ whole genome shotgun (WGS) entry which is preliminary data.</text>
</comment>
<dbReference type="Proteomes" id="UP000681722">
    <property type="component" value="Unassembled WGS sequence"/>
</dbReference>
<dbReference type="Gene3D" id="3.30.559.30">
    <property type="entry name" value="Nonribosomal peptide synthetase, condensation domain"/>
    <property type="match status" value="1"/>
</dbReference>
<dbReference type="Proteomes" id="UP000663829">
    <property type="component" value="Unassembled WGS sequence"/>
</dbReference>
<dbReference type="AlphaFoldDB" id="A0A814BZH6"/>
<reference evidence="1" key="1">
    <citation type="submission" date="2021-02" db="EMBL/GenBank/DDBJ databases">
        <authorList>
            <person name="Nowell W R."/>
        </authorList>
    </citation>
    <scope>NUCLEOTIDE SEQUENCE</scope>
</reference>
<sequence length="432" mass="50205">MSIFRQLNAYESICAYMNVSFYLKLDSDQITDNRLCQAFKLLGEHHPYFRMRIDQGKDGKLVFIENENQDVQLISTNTLAEDWKTQLTEWANEPRDHSKSIVYLKHCFNDRTHQLFGVVNHCGVDGPGLFTAINNFLDYLGQLTENDVEHVKVKEKRQFYDILSRKPMNDLDNSSDLTHDCLPSQPVDNDDDKIDMNDLKINGVYDKFDKTWTDNLSKNCHDNGTTVQSILSVAGMLTTIWIRKPRPLLPVWILNWCPANMREFTQLDQNDIVCGSAALAWEQEVRYDQTLWQLAHETYDQICDKRHRQVGFAFWNSILQSKPIKPNTLMTSSIGKLNIHEQYGQIKLCDMRFIGAVYDNVTPSKSAHMTHVFTANGELTMVNSYTYPALGYRWASKFQYSMKTILERFQMNKESNETVEQLFHMLDQCVID</sequence>
<dbReference type="OrthoDB" id="10042838at2759"/>